<gene>
    <name evidence="1" type="ORF">CHARACLAT_027248</name>
</gene>
<organism evidence="1 2">
    <name type="scientific">Characodon lateralis</name>
    <dbReference type="NCBI Taxonomy" id="208331"/>
    <lineage>
        <taxon>Eukaryota</taxon>
        <taxon>Metazoa</taxon>
        <taxon>Chordata</taxon>
        <taxon>Craniata</taxon>
        <taxon>Vertebrata</taxon>
        <taxon>Euteleostomi</taxon>
        <taxon>Actinopterygii</taxon>
        <taxon>Neopterygii</taxon>
        <taxon>Teleostei</taxon>
        <taxon>Neoteleostei</taxon>
        <taxon>Acanthomorphata</taxon>
        <taxon>Ovalentaria</taxon>
        <taxon>Atherinomorphae</taxon>
        <taxon>Cyprinodontiformes</taxon>
        <taxon>Goodeidae</taxon>
        <taxon>Characodon</taxon>
    </lineage>
</organism>
<proteinExistence type="predicted"/>
<name>A0ABU7DWP6_9TELE</name>
<evidence type="ECO:0000313" key="1">
    <source>
        <dbReference type="EMBL" id="MED6278759.1"/>
    </source>
</evidence>
<sequence length="131" mass="14505">MFTNSCVVRPVWFHFSLRTGMICAPPALVSTSEMMYLREALSDNAFSNCLVLSRAVWVAQLAAVEQPADWTVPSQQSSLLLEQPVCPKRSTAEVPSVSGKRPKWCEAGRLSTSDIFPLNRTGLPSVMRTLF</sequence>
<protein>
    <submittedName>
        <fullName evidence="1">Uncharacterized protein</fullName>
    </submittedName>
</protein>
<evidence type="ECO:0000313" key="2">
    <source>
        <dbReference type="Proteomes" id="UP001352852"/>
    </source>
</evidence>
<accession>A0ABU7DWP6</accession>
<dbReference type="Proteomes" id="UP001352852">
    <property type="component" value="Unassembled WGS sequence"/>
</dbReference>
<dbReference type="EMBL" id="JAHUTJ010036196">
    <property type="protein sequence ID" value="MED6278759.1"/>
    <property type="molecule type" value="Genomic_DNA"/>
</dbReference>
<reference evidence="1 2" key="1">
    <citation type="submission" date="2021-06" db="EMBL/GenBank/DDBJ databases">
        <authorList>
            <person name="Palmer J.M."/>
        </authorList>
    </citation>
    <scope>NUCLEOTIDE SEQUENCE [LARGE SCALE GENOMIC DNA]</scope>
    <source>
        <strain evidence="1 2">CL_MEX2019</strain>
        <tissue evidence="1">Muscle</tissue>
    </source>
</reference>
<keyword evidence="2" id="KW-1185">Reference proteome</keyword>
<comment type="caution">
    <text evidence="1">The sequence shown here is derived from an EMBL/GenBank/DDBJ whole genome shotgun (WGS) entry which is preliminary data.</text>
</comment>